<feature type="signal peptide" evidence="1">
    <location>
        <begin position="1"/>
        <end position="21"/>
    </location>
</feature>
<proteinExistence type="predicted"/>
<keyword evidence="1" id="KW-0732">Signal</keyword>
<gene>
    <name evidence="2" type="ORF">E5162_00195</name>
</gene>
<dbReference type="AlphaFoldDB" id="A0A4S2HD35"/>
<dbReference type="Proteomes" id="UP000305451">
    <property type="component" value="Unassembled WGS sequence"/>
</dbReference>
<organism evidence="2 3">
    <name type="scientific">Marinicauda pacifica</name>
    <dbReference type="NCBI Taxonomy" id="1133559"/>
    <lineage>
        <taxon>Bacteria</taxon>
        <taxon>Pseudomonadati</taxon>
        <taxon>Pseudomonadota</taxon>
        <taxon>Alphaproteobacteria</taxon>
        <taxon>Maricaulales</taxon>
        <taxon>Maricaulaceae</taxon>
        <taxon>Marinicauda</taxon>
    </lineage>
</organism>
<accession>A0A4S2HD35</accession>
<comment type="caution">
    <text evidence="2">The sequence shown here is derived from an EMBL/GenBank/DDBJ whole genome shotgun (WGS) entry which is preliminary data.</text>
</comment>
<keyword evidence="3" id="KW-1185">Reference proteome</keyword>
<evidence type="ECO:0000313" key="2">
    <source>
        <dbReference type="EMBL" id="TGY93753.1"/>
    </source>
</evidence>
<evidence type="ECO:0000256" key="1">
    <source>
        <dbReference type="SAM" id="SignalP"/>
    </source>
</evidence>
<sequence>MMIFLASALAVTSLAAQPARAPAPGQSTLAWVNACQTEAASRTSANVREACACAAGLFAGTMTERQYEIFGRMAPHISSRSDIAGAIQQMTEQQGYTPEEIAGVGQTIASLETRIDRVCGVLE</sequence>
<feature type="chain" id="PRO_5020999030" evidence="1">
    <location>
        <begin position="22"/>
        <end position="123"/>
    </location>
</feature>
<dbReference type="RefSeq" id="WP_135942947.1">
    <property type="nucleotide sequence ID" value="NZ_BMEI01000001.1"/>
</dbReference>
<evidence type="ECO:0000313" key="3">
    <source>
        <dbReference type="Proteomes" id="UP000305451"/>
    </source>
</evidence>
<dbReference type="OrthoDB" id="9967226at2"/>
<dbReference type="EMBL" id="SRXV01000001">
    <property type="protein sequence ID" value="TGY93753.1"/>
    <property type="molecule type" value="Genomic_DNA"/>
</dbReference>
<reference evidence="2 3" key="1">
    <citation type="journal article" date="2013" name="Int. J. Syst. Evol. Microbiol.">
        <title>Marinicauda pacifica gen. nov., sp. nov., a prosthecate alphaproteobacterium of the family Hyphomonadaceae isolated from deep seawater.</title>
        <authorList>
            <person name="Zhang X.Y."/>
            <person name="Li G.W."/>
            <person name="Wang C.S."/>
            <person name="Zhang Y.J."/>
            <person name="Xu X.W."/>
            <person name="Li H."/>
            <person name="Liu A."/>
            <person name="Liu C."/>
            <person name="Xie B.B."/>
            <person name="Qin Q.L."/>
            <person name="Xu Z."/>
            <person name="Chen X.L."/>
            <person name="Zhou B.C."/>
            <person name="Zhang Y.Z."/>
        </authorList>
    </citation>
    <scope>NUCLEOTIDE SEQUENCE [LARGE SCALE GENOMIC DNA]</scope>
    <source>
        <strain evidence="2 3">P-1 km-3</strain>
    </source>
</reference>
<protein>
    <submittedName>
        <fullName evidence="2">Uncharacterized protein</fullName>
    </submittedName>
</protein>
<name>A0A4S2HD35_9PROT</name>